<gene>
    <name evidence="1" type="ORF">EV182_007389</name>
</gene>
<dbReference type="EMBL" id="JAMZIH010008538">
    <property type="protein sequence ID" value="KAJ1671900.1"/>
    <property type="molecule type" value="Genomic_DNA"/>
</dbReference>
<sequence>TLSENGTAGRFDSLRPSLGTFIFTAGVLAAKGSLYRESVKQVIVPVVQRIRSDLGLSPQDISLT</sequence>
<organism evidence="1 2">
    <name type="scientific">Spiromyces aspiralis</name>
    <dbReference type="NCBI Taxonomy" id="68401"/>
    <lineage>
        <taxon>Eukaryota</taxon>
        <taxon>Fungi</taxon>
        <taxon>Fungi incertae sedis</taxon>
        <taxon>Zoopagomycota</taxon>
        <taxon>Kickxellomycotina</taxon>
        <taxon>Kickxellomycetes</taxon>
        <taxon>Kickxellales</taxon>
        <taxon>Kickxellaceae</taxon>
        <taxon>Spiromyces</taxon>
    </lineage>
</organism>
<evidence type="ECO:0000313" key="2">
    <source>
        <dbReference type="Proteomes" id="UP001145114"/>
    </source>
</evidence>
<reference evidence="1" key="1">
    <citation type="submission" date="2022-06" db="EMBL/GenBank/DDBJ databases">
        <title>Phylogenomic reconstructions and comparative analyses of Kickxellomycotina fungi.</title>
        <authorList>
            <person name="Reynolds N.K."/>
            <person name="Stajich J.E."/>
            <person name="Barry K."/>
            <person name="Grigoriev I.V."/>
            <person name="Crous P."/>
            <person name="Smith M.E."/>
        </authorList>
    </citation>
    <scope>NUCLEOTIDE SEQUENCE</scope>
    <source>
        <strain evidence="1">RSA 2271</strain>
    </source>
</reference>
<name>A0ACC1HEG4_9FUNG</name>
<comment type="caution">
    <text evidence="1">The sequence shown here is derived from an EMBL/GenBank/DDBJ whole genome shotgun (WGS) entry which is preliminary data.</text>
</comment>
<accession>A0ACC1HEG4</accession>
<dbReference type="Proteomes" id="UP001145114">
    <property type="component" value="Unassembled WGS sequence"/>
</dbReference>
<feature type="non-terminal residue" evidence="1">
    <location>
        <position position="1"/>
    </location>
</feature>
<evidence type="ECO:0000313" key="1">
    <source>
        <dbReference type="EMBL" id="KAJ1671900.1"/>
    </source>
</evidence>
<protein>
    <submittedName>
        <fullName evidence="1">Uncharacterized protein</fullName>
    </submittedName>
</protein>
<proteinExistence type="predicted"/>
<keyword evidence="2" id="KW-1185">Reference proteome</keyword>
<feature type="non-terminal residue" evidence="1">
    <location>
        <position position="64"/>
    </location>
</feature>